<dbReference type="RefSeq" id="YP_007007399.1">
    <property type="nucleotide sequence ID" value="NC_019526.1"/>
</dbReference>
<evidence type="ECO:0000313" key="1">
    <source>
        <dbReference type="EMBL" id="AFA44517.1"/>
    </source>
</evidence>
<dbReference type="InterPro" id="IPR050239">
    <property type="entry name" value="Sigma-70_RNA_pol_init_factors"/>
</dbReference>
<dbReference type="GO" id="GO:0006352">
    <property type="term" value="P:DNA-templated transcription initiation"/>
    <property type="evidence" value="ECO:0007669"/>
    <property type="project" value="InterPro"/>
</dbReference>
<dbReference type="PANTHER" id="PTHR30603">
    <property type="entry name" value="RNA POLYMERASE SIGMA FACTOR RPO"/>
    <property type="match status" value="1"/>
</dbReference>
<dbReference type="EMBL" id="JQ513383">
    <property type="protein sequence ID" value="AFA44517.1"/>
    <property type="molecule type" value="Genomic_DNA"/>
</dbReference>
<dbReference type="Gene3D" id="1.20.140.160">
    <property type="match status" value="1"/>
</dbReference>
<proteinExistence type="predicted"/>
<gene>
    <name evidence="1" type="ORF">RaK2_00244</name>
</gene>
<dbReference type="PANTHER" id="PTHR30603:SF47">
    <property type="entry name" value="RNA POLYMERASE SIGMA FACTOR SIGD, CHLOROPLASTIC"/>
    <property type="match status" value="1"/>
</dbReference>
<dbReference type="SUPFAM" id="SSF88946">
    <property type="entry name" value="Sigma2 domain of RNA polymerase sigma factors"/>
    <property type="match status" value="1"/>
</dbReference>
<dbReference type="KEGG" id="vg:14012832"/>
<dbReference type="GO" id="GO:0003700">
    <property type="term" value="F:DNA-binding transcription factor activity"/>
    <property type="evidence" value="ECO:0007669"/>
    <property type="project" value="InterPro"/>
</dbReference>
<keyword evidence="2" id="KW-1185">Reference proteome</keyword>
<dbReference type="InterPro" id="IPR013324">
    <property type="entry name" value="RNA_pol_sigma_r3/r4-like"/>
</dbReference>
<dbReference type="GeneID" id="14012832"/>
<dbReference type="SUPFAM" id="SSF88659">
    <property type="entry name" value="Sigma3 and sigma4 domains of RNA polymerase sigma factors"/>
    <property type="match status" value="1"/>
</dbReference>
<reference evidence="1 2" key="1">
    <citation type="journal article" date="2012" name="J. Virol.">
        <title>Genome of Klebsiella sp.-Infecting Bacteriophage vB_KleM_RaK2.</title>
        <authorList>
            <person name="Simoliunas E."/>
            <person name="Kaliniene L."/>
            <person name="Truncaite L."/>
            <person name="Klausa V."/>
            <person name="Zajanckauskaite A."/>
            <person name="Meskys R."/>
        </authorList>
    </citation>
    <scope>NUCLEOTIDE SEQUENCE [LARGE SCALE GENOMIC DNA]</scope>
</reference>
<dbReference type="Gene3D" id="1.20.120.1810">
    <property type="match status" value="1"/>
</dbReference>
<dbReference type="OrthoDB" id="6615at10239"/>
<dbReference type="InterPro" id="IPR013325">
    <property type="entry name" value="RNA_pol_sigma_r2"/>
</dbReference>
<dbReference type="Proteomes" id="UP000007524">
    <property type="component" value="Segment"/>
</dbReference>
<organism evidence="1 2">
    <name type="scientific">Klebsiella phage vB_KleM_RaK2</name>
    <dbReference type="NCBI Taxonomy" id="1147094"/>
    <lineage>
        <taxon>Viruses</taxon>
        <taxon>Duplodnaviria</taxon>
        <taxon>Heunggongvirae</taxon>
        <taxon>Uroviricota</taxon>
        <taxon>Caudoviricetes</taxon>
        <taxon>Alcyoneusvirus</taxon>
        <taxon>Alcyoneusvirus RaK2</taxon>
    </lineage>
</organism>
<protein>
    <submittedName>
        <fullName evidence="1">Putative RNA polymerase sigma factor</fullName>
    </submittedName>
</protein>
<evidence type="ECO:0000313" key="2">
    <source>
        <dbReference type="Proteomes" id="UP000007524"/>
    </source>
</evidence>
<sequence length="298" mass="33823">MKEVDLNELSAEIMETLFDESDIEQSKNIKSTKDNISLKHPTGVTNEMLLNEIHNGINVKQNRELLIRYNYPLAVSIAKRCKCYIPEEDKISYAVEGLLNSIHNFDLTKGVLFSTYASASIYMTVMNMSNEHNNLVYIPRHVSVHNVNIRKFANDYEKKHGKKCKPELISKELGINVDTVELCLSFQETTSLDTPTSDDSTALIDTIASDCNVEQNDVDSIVLELMNELEPKEKEILSRIYGLNGYAPETYDSLISTGFYDKKGKRITVRGTLHYKFSTALEKLKRLVRLKGLTAKDV</sequence>
<accession>H6X451</accession>
<name>H6X451_9CAUD</name>